<dbReference type="Proteomes" id="UP000296049">
    <property type="component" value="Unassembled WGS sequence"/>
</dbReference>
<evidence type="ECO:0000313" key="1">
    <source>
        <dbReference type="EMBL" id="EOB02842.1"/>
    </source>
</evidence>
<sequence length="448" mass="50425">MRVKQIQTHAIPSPPKEACKKDWQSRSSVMQVVFQTAASFSIHQGDNEDFPDEVINPFLQSGLTNLHRHICFFVPLPEFQSVLAQPKPNRFKSCTKDNSLSFFFLPAQRHGCTRCFCSRRQAAVPRRGGSLHTRQVFDVLAILAQSLQMNEGQELTHGTTYKIKMNVHQFKSAHIKKENKRNRGKSHSEMAVCCCRKAGGSSSRSRDVTGSRDLVHAHCRAVSGNAQLHEQVHYLAVHLLDTIILNLTENTTQEKSEKGKKGNKDFTFTNLNVSRELREAQFEMELLQHEGKKEQCSPNCCTEHGTEVTTPSFTRRPVLDLLHDKGRRSHPMPLKSCKNKLPQCELVSLAPSSAGQRGNRCFSQNAKACRKFAAEFKDSLNLHFIGELRVNDNHRASLSRMGDLQPQFFTMEKGLQPIQKLSRIPQILRSCTYPLPGDHGGASSEAPS</sequence>
<name>R0JZU7_ANAPL</name>
<dbReference type="EMBL" id="KB742924">
    <property type="protein sequence ID" value="EOB02842.1"/>
    <property type="molecule type" value="Genomic_DNA"/>
</dbReference>
<accession>R0JZU7</accession>
<dbReference type="AlphaFoldDB" id="R0JZU7"/>
<protein>
    <submittedName>
        <fullName evidence="1">Uncharacterized protein</fullName>
    </submittedName>
</protein>
<reference evidence="2" key="1">
    <citation type="journal article" date="2013" name="Nat. Genet.">
        <title>The duck genome and transcriptome provide insight into an avian influenza virus reservoir species.</title>
        <authorList>
            <person name="Huang Y."/>
            <person name="Li Y."/>
            <person name="Burt D.W."/>
            <person name="Chen H."/>
            <person name="Zhang Y."/>
            <person name="Qian W."/>
            <person name="Kim H."/>
            <person name="Gan S."/>
            <person name="Zhao Y."/>
            <person name="Li J."/>
            <person name="Yi K."/>
            <person name="Feng H."/>
            <person name="Zhu P."/>
            <person name="Li B."/>
            <person name="Liu Q."/>
            <person name="Fairley S."/>
            <person name="Magor K.E."/>
            <person name="Du Z."/>
            <person name="Hu X."/>
            <person name="Goodman L."/>
            <person name="Tafer H."/>
            <person name="Vignal A."/>
            <person name="Lee T."/>
            <person name="Kim K.W."/>
            <person name="Sheng Z."/>
            <person name="An Y."/>
            <person name="Searle S."/>
            <person name="Herrero J."/>
            <person name="Groenen M.A."/>
            <person name="Crooijmans R.P."/>
            <person name="Faraut T."/>
            <person name="Cai Q."/>
            <person name="Webster R.G."/>
            <person name="Aldridge J.R."/>
            <person name="Warren W.C."/>
            <person name="Bartschat S."/>
            <person name="Kehr S."/>
            <person name="Marz M."/>
            <person name="Stadler P.F."/>
            <person name="Smith J."/>
            <person name="Kraus R.H."/>
            <person name="Zhao Y."/>
            <person name="Ren L."/>
            <person name="Fei J."/>
            <person name="Morisson M."/>
            <person name="Kaiser P."/>
            <person name="Griffin D.K."/>
            <person name="Rao M."/>
            <person name="Pitel F."/>
            <person name="Wang J."/>
            <person name="Li N."/>
        </authorList>
    </citation>
    <scope>NUCLEOTIDE SEQUENCE [LARGE SCALE GENOMIC DNA]</scope>
</reference>
<gene>
    <name evidence="1" type="ORF">Anapl_10123</name>
</gene>
<proteinExistence type="predicted"/>
<evidence type="ECO:0000313" key="2">
    <source>
        <dbReference type="Proteomes" id="UP000296049"/>
    </source>
</evidence>
<organism evidence="1 2">
    <name type="scientific">Anas platyrhynchos</name>
    <name type="common">Mallard</name>
    <name type="synonym">Anas boschas</name>
    <dbReference type="NCBI Taxonomy" id="8839"/>
    <lineage>
        <taxon>Eukaryota</taxon>
        <taxon>Metazoa</taxon>
        <taxon>Chordata</taxon>
        <taxon>Craniata</taxon>
        <taxon>Vertebrata</taxon>
        <taxon>Euteleostomi</taxon>
        <taxon>Archelosauria</taxon>
        <taxon>Archosauria</taxon>
        <taxon>Dinosauria</taxon>
        <taxon>Saurischia</taxon>
        <taxon>Theropoda</taxon>
        <taxon>Coelurosauria</taxon>
        <taxon>Aves</taxon>
        <taxon>Neognathae</taxon>
        <taxon>Galloanserae</taxon>
        <taxon>Anseriformes</taxon>
        <taxon>Anatidae</taxon>
        <taxon>Anatinae</taxon>
        <taxon>Anas</taxon>
    </lineage>
</organism>
<keyword evidence="2" id="KW-1185">Reference proteome</keyword>